<dbReference type="InterPro" id="IPR016161">
    <property type="entry name" value="Ald_DH/histidinol_DH"/>
</dbReference>
<dbReference type="PIRSF" id="PIRSF036492">
    <property type="entry name" value="ALDH"/>
    <property type="match status" value="1"/>
</dbReference>
<dbReference type="PANTHER" id="PTHR43570">
    <property type="entry name" value="ALDEHYDE DEHYDROGENASE"/>
    <property type="match status" value="1"/>
</dbReference>
<dbReference type="GeneID" id="18592364"/>
<dbReference type="PANTHER" id="PTHR43570:SF16">
    <property type="entry name" value="ALDEHYDE DEHYDROGENASE TYPE III, ISOFORM Q"/>
    <property type="match status" value="1"/>
</dbReference>
<reference evidence="9" key="2">
    <citation type="submission" date="2025-08" db="UniProtKB">
        <authorList>
            <consortium name="RefSeq"/>
        </authorList>
    </citation>
    <scope>IDENTIFICATION</scope>
</reference>
<dbReference type="GO" id="GO:0006081">
    <property type="term" value="P:aldehyde metabolic process"/>
    <property type="evidence" value="ECO:0007669"/>
    <property type="project" value="InterPro"/>
</dbReference>
<feature type="active site" evidence="4 5">
    <location>
        <position position="222"/>
    </location>
</feature>
<dbReference type="Proteomes" id="UP000694886">
    <property type="component" value="Chromosome 8"/>
</dbReference>
<feature type="domain" description="Aldehyde dehydrogenase" evidence="7">
    <location>
        <begin position="302"/>
        <end position="472"/>
    </location>
</feature>
<organism evidence="8 9">
    <name type="scientific">Theobroma cacao</name>
    <name type="common">Cacao</name>
    <name type="synonym">Cocoa</name>
    <dbReference type="NCBI Taxonomy" id="3641"/>
    <lineage>
        <taxon>Eukaryota</taxon>
        <taxon>Viridiplantae</taxon>
        <taxon>Streptophyta</taxon>
        <taxon>Embryophyta</taxon>
        <taxon>Tracheophyta</taxon>
        <taxon>Spermatophyta</taxon>
        <taxon>Magnoliopsida</taxon>
        <taxon>eudicotyledons</taxon>
        <taxon>Gunneridae</taxon>
        <taxon>Pentapetalae</taxon>
        <taxon>rosids</taxon>
        <taxon>malvids</taxon>
        <taxon>Malvales</taxon>
        <taxon>Malvaceae</taxon>
        <taxon>Byttnerioideae</taxon>
        <taxon>Theobroma</taxon>
    </lineage>
</organism>
<reference evidence="8" key="1">
    <citation type="journal article" date="1997" name="Nucleic Acids Res.">
        <title>tRNAscan-SE: a program for improved detection of transfer RNA genes in genomic sequence.</title>
        <authorList>
            <person name="Lowe T.M."/>
            <person name="Eddy S.R."/>
        </authorList>
    </citation>
    <scope>NUCLEOTIDE SEQUENCE [LARGE SCALE GENOMIC DNA]</scope>
    <source>
        <strain evidence="8">r\B97-61/B2</strain>
    </source>
</reference>
<evidence type="ECO:0000256" key="6">
    <source>
        <dbReference type="RuleBase" id="RU003345"/>
    </source>
</evidence>
<evidence type="ECO:0000256" key="4">
    <source>
        <dbReference type="PIRSR" id="PIRSR036492-1"/>
    </source>
</evidence>
<name>A0AB32WPI7_THECC</name>
<dbReference type="GO" id="GO:0016620">
    <property type="term" value="F:oxidoreductase activity, acting on the aldehyde or oxo group of donors, NAD or NADP as acceptor"/>
    <property type="evidence" value="ECO:0007669"/>
    <property type="project" value="InterPro"/>
</dbReference>
<dbReference type="PROSITE" id="PS00687">
    <property type="entry name" value="ALDEHYDE_DEHYDR_GLU"/>
    <property type="match status" value="1"/>
</dbReference>
<dbReference type="Gene3D" id="3.40.605.10">
    <property type="entry name" value="Aldehyde Dehydrogenase, Chain A, domain 1"/>
    <property type="match status" value="2"/>
</dbReference>
<evidence type="ECO:0000256" key="3">
    <source>
        <dbReference type="PIRNR" id="PIRNR036492"/>
    </source>
</evidence>
<evidence type="ECO:0000259" key="7">
    <source>
        <dbReference type="Pfam" id="PF00171"/>
    </source>
</evidence>
<dbReference type="AlphaFoldDB" id="A0AB32WPI7"/>
<evidence type="ECO:0000313" key="8">
    <source>
        <dbReference type="Proteomes" id="UP000694886"/>
    </source>
</evidence>
<keyword evidence="2 3" id="KW-0560">Oxidoreductase</keyword>
<evidence type="ECO:0000313" key="9">
    <source>
        <dbReference type="RefSeq" id="XP_017981542.1"/>
    </source>
</evidence>
<evidence type="ECO:0000256" key="1">
    <source>
        <dbReference type="ARBA" id="ARBA00009986"/>
    </source>
</evidence>
<dbReference type="Pfam" id="PF00171">
    <property type="entry name" value="Aldedh"/>
    <property type="match status" value="2"/>
</dbReference>
<dbReference type="InterPro" id="IPR012394">
    <property type="entry name" value="Aldehyde_DH_NAD(P)"/>
</dbReference>
<dbReference type="InterPro" id="IPR029510">
    <property type="entry name" value="Ald_DH_CS_GLU"/>
</dbReference>
<dbReference type="SUPFAM" id="SSF53720">
    <property type="entry name" value="ALDH-like"/>
    <property type="match status" value="1"/>
</dbReference>
<dbReference type="InterPro" id="IPR016162">
    <property type="entry name" value="Ald_DH_N"/>
</dbReference>
<dbReference type="InterPro" id="IPR016163">
    <property type="entry name" value="Ald_DH_C"/>
</dbReference>
<gene>
    <name evidence="9" type="primary">LOC18592364</name>
</gene>
<dbReference type="Gene3D" id="3.40.309.10">
    <property type="entry name" value="Aldehyde Dehydrogenase, Chain A, domain 2"/>
    <property type="match status" value="2"/>
</dbReference>
<feature type="active site" evidence="4">
    <location>
        <position position="257"/>
    </location>
</feature>
<comment type="similarity">
    <text evidence="1 3 6">Belongs to the aldehyde dehydrogenase family.</text>
</comment>
<evidence type="ECO:0000256" key="5">
    <source>
        <dbReference type="PROSITE-ProRule" id="PRU10007"/>
    </source>
</evidence>
<dbReference type="FunFam" id="3.40.605.10:FF:000004">
    <property type="entry name" value="Aldehyde dehydrogenase"/>
    <property type="match status" value="1"/>
</dbReference>
<sequence length="515" mass="56635">MAREVEKKAVFDTDSAKEVVKELRASFVAGKTKSYEWRVAQLKALLKMTEENEPQIAAALRDDLSKPELESYIYEIAMLKSSCRLALKEMKRWIMPERAKTSLTTFPSSAEIVSEPLGVVLVISAWNYPFLLSLDPVVGAIAAGNAVVLKPSEIAPATASLLAKLVANYLDSSCIKVVEGAVSETSALLEQKWDKIFYTGNGRVARIVMAAAAKHLTPVVLELGGKSPVIVDSGINLQVATRRIIAGKWGCNNGQACISPDYIITTKDYAPKLVRLHAYVNICNLFPFNHFSQVLSILQLDSFKRELEQFYGKNPLESKDLSRIVNSNHFARLSKLLDEDKVSGKIVHGGERDKNNLKIAPTILLDVPLDSLIMNEEIFGPLLPIIMVDKVEDSFDVINSSGTKPLAAYLFTNKEKLKEKFVATVSAGGLVVNDTTVHLAEHTLPFGGVGDSGMGAYHGKFSFDAFSHKKAVLYRGFACDAFVRYPPYTRRKLRLLQALLGGSLLSIIRALLGWS</sequence>
<dbReference type="InterPro" id="IPR015590">
    <property type="entry name" value="Aldehyde_DH_dom"/>
</dbReference>
<proteinExistence type="inferred from homology"/>
<feature type="domain" description="Aldehyde dehydrogenase" evidence="7">
    <location>
        <begin position="12"/>
        <end position="275"/>
    </location>
</feature>
<accession>A0AB32WPI7</accession>
<dbReference type="Gramene" id="Tc08v2_t010850.1">
    <property type="protein sequence ID" value="Tc08v2_p010850.1"/>
    <property type="gene ID" value="Tc08v2_g010850"/>
</dbReference>
<evidence type="ECO:0000256" key="2">
    <source>
        <dbReference type="ARBA" id="ARBA00023002"/>
    </source>
</evidence>
<protein>
    <recommendedName>
        <fullName evidence="3">Aldehyde dehydrogenase</fullName>
    </recommendedName>
</protein>
<dbReference type="RefSeq" id="XP_017981542.1">
    <property type="nucleotide sequence ID" value="XM_018126053.1"/>
</dbReference>